<sequence>MATSEAFKREIEEKLAAGERLSYEDGVSLYECDDLAWLGRLAHEVRREKNGDRVMFNVNRHLNLTNVCSASCAYCSFQRKPGEKDAYTMRIEQAVELAKQMENDQPTELHIVNGLHPTLPWRYYPRVLKELKATLPKVALKAFTATEIQWFEKISGLSTDEILDELIEAGLESLTGGGAEIFDWEIRQHIVDHDCHWEDWSRIHGLAHAKGLRTPATMLYGHIEEPRHRVDHVMRLRQMQDRTGGFSVFIPLRYQHDFHDSADGKIRNKLQAGTTMASPADSLKTFAVSRLMLDNFDHVKCFWVMHGLDVAQMSLSFGVDDLDGSVVEYKITHDADDYGTPDKMGREELLELIRDAGYQPVERNTHYEIMREYDAPESLAERRASPQSVYF</sequence>
<evidence type="ECO:0000259" key="9">
    <source>
        <dbReference type="PROSITE" id="PS51918"/>
    </source>
</evidence>
<evidence type="ECO:0000256" key="6">
    <source>
        <dbReference type="HAMAP-Rule" id="MF_00993"/>
    </source>
</evidence>
<feature type="binding site" evidence="6 7">
    <location>
        <position position="75"/>
    </location>
    <ligand>
        <name>[4Fe-4S] cluster</name>
        <dbReference type="ChEBI" id="CHEBI:49883"/>
        <note>4Fe-4S-S-AdoMet</note>
    </ligand>
</feature>
<feature type="domain" description="Radical SAM core" evidence="9">
    <location>
        <begin position="54"/>
        <end position="297"/>
    </location>
</feature>
<feature type="binding site" evidence="6 7">
    <location>
        <position position="68"/>
    </location>
    <ligand>
        <name>[4Fe-4S] cluster</name>
        <dbReference type="ChEBI" id="CHEBI:49883"/>
        <note>4Fe-4S-S-AdoMet</note>
    </ligand>
</feature>
<dbReference type="PANTHER" id="PTHR43076">
    <property type="entry name" value="FO SYNTHASE (COFH)"/>
    <property type="match status" value="1"/>
</dbReference>
<organism evidence="10 11">
    <name type="scientific">Natronoglycomyces albus</name>
    <dbReference type="NCBI Taxonomy" id="2811108"/>
    <lineage>
        <taxon>Bacteria</taxon>
        <taxon>Bacillati</taxon>
        <taxon>Actinomycetota</taxon>
        <taxon>Actinomycetes</taxon>
        <taxon>Glycomycetales</taxon>
        <taxon>Glycomycetaceae</taxon>
        <taxon>Natronoglycomyces</taxon>
    </lineage>
</organism>
<dbReference type="HAMAP" id="MF_00993">
    <property type="entry name" value="MqnE"/>
    <property type="match status" value="1"/>
</dbReference>
<protein>
    <recommendedName>
        <fullName evidence="6">Aminodeoxyfutalosine synthase</fullName>
        <shortName evidence="6">AFL synthase</shortName>
        <shortName evidence="6">Aminofutalosine synthase</shortName>
        <ecNumber evidence="6">2.5.1.120</ecNumber>
    </recommendedName>
    <alternativeName>
        <fullName evidence="6">Menaquinone biosynthetic enzyme MqnE</fullName>
    </alternativeName>
</protein>
<dbReference type="NCBIfam" id="TIGR03700">
    <property type="entry name" value="mena_SCO4494"/>
    <property type="match status" value="1"/>
</dbReference>
<dbReference type="InterPro" id="IPR013785">
    <property type="entry name" value="Aldolase_TIM"/>
</dbReference>
<evidence type="ECO:0000313" key="11">
    <source>
        <dbReference type="Proteomes" id="UP000662939"/>
    </source>
</evidence>
<evidence type="ECO:0000256" key="4">
    <source>
        <dbReference type="ARBA" id="ARBA00023004"/>
    </source>
</evidence>
<dbReference type="InterPro" id="IPR045567">
    <property type="entry name" value="CofH/MnqC-like_C"/>
</dbReference>
<proteinExistence type="inferred from homology"/>
<dbReference type="EC" id="2.5.1.120" evidence="6"/>
<dbReference type="SFLD" id="SFLDS00029">
    <property type="entry name" value="Radical_SAM"/>
    <property type="match status" value="1"/>
</dbReference>
<dbReference type="KEGG" id="nav:JQS30_01965"/>
<keyword evidence="4 6" id="KW-0408">Iron</keyword>
<evidence type="ECO:0000256" key="1">
    <source>
        <dbReference type="ARBA" id="ARBA00022485"/>
    </source>
</evidence>
<dbReference type="Gene3D" id="3.20.20.70">
    <property type="entry name" value="Aldolase class I"/>
    <property type="match status" value="1"/>
</dbReference>
<dbReference type="UniPathway" id="UPA00079"/>
<dbReference type="Pfam" id="PF19288">
    <property type="entry name" value="CofH_C"/>
    <property type="match status" value="1"/>
</dbReference>
<evidence type="ECO:0000256" key="8">
    <source>
        <dbReference type="PIRSR" id="PIRSR004762-2"/>
    </source>
</evidence>
<dbReference type="SFLD" id="SFLDG01064">
    <property type="entry name" value="F420__menaquinone_cofactor_bio"/>
    <property type="match status" value="1"/>
</dbReference>
<keyword evidence="1 6" id="KW-0004">4Fe-4S</keyword>
<dbReference type="Proteomes" id="UP000662939">
    <property type="component" value="Chromosome"/>
</dbReference>
<keyword evidence="3 6" id="KW-0479">Metal-binding</keyword>
<comment type="function">
    <text evidence="6">Radical SAM enzyme that catalyzes the addition of the adenosyl radical to the double bond of 3-[(1-carboxyvinyl)oxy]benzoate, leading to aminodeoxyfutalosine (AFL), a key intermediate in the formation of menaquinone (MK, vitamin K2) from chorismate.</text>
</comment>
<comment type="similarity">
    <text evidence="6">Belongs to the radical SAM superfamily. MqnE family.</text>
</comment>
<dbReference type="Pfam" id="PF04055">
    <property type="entry name" value="Radical_SAM"/>
    <property type="match status" value="1"/>
</dbReference>
<keyword evidence="6" id="KW-0808">Transferase</keyword>
<feature type="binding site" evidence="8">
    <location>
        <position position="180"/>
    </location>
    <ligand>
        <name>S-adenosyl-L-methionine</name>
        <dbReference type="ChEBI" id="CHEBI:59789"/>
    </ligand>
</feature>
<dbReference type="InterPro" id="IPR058240">
    <property type="entry name" value="rSAM_sf"/>
</dbReference>
<dbReference type="GO" id="GO:0005506">
    <property type="term" value="F:iron ion binding"/>
    <property type="evidence" value="ECO:0007669"/>
    <property type="project" value="UniProtKB-UniRule"/>
</dbReference>
<evidence type="ECO:0000256" key="5">
    <source>
        <dbReference type="ARBA" id="ARBA00023014"/>
    </source>
</evidence>
<dbReference type="InterPro" id="IPR007197">
    <property type="entry name" value="rSAM"/>
</dbReference>
<evidence type="ECO:0000256" key="3">
    <source>
        <dbReference type="ARBA" id="ARBA00022723"/>
    </source>
</evidence>
<dbReference type="RefSeq" id="WP_213171730.1">
    <property type="nucleotide sequence ID" value="NZ_CP070496.1"/>
</dbReference>
<feature type="binding site" evidence="6 7">
    <location>
        <position position="72"/>
    </location>
    <ligand>
        <name>[4Fe-4S] cluster</name>
        <dbReference type="ChEBI" id="CHEBI:49883"/>
        <note>4Fe-4S-S-AdoMet</note>
    </ligand>
</feature>
<dbReference type="PANTHER" id="PTHR43076:SF7">
    <property type="entry name" value="AMINODEOXYFUTALOSINE SYNTHASE"/>
    <property type="match status" value="1"/>
</dbReference>
<dbReference type="AlphaFoldDB" id="A0A895XVQ2"/>
<keyword evidence="11" id="KW-1185">Reference proteome</keyword>
<comment type="cofactor">
    <cofactor evidence="6 7">
        <name>[4Fe-4S] cluster</name>
        <dbReference type="ChEBI" id="CHEBI:49883"/>
    </cofactor>
    <text evidence="6 7">Binds 1 [4Fe-4S] cluster. The cluster is coordinated with 3 cysteines and an exchangeable S-adenosyl-L-methionine.</text>
</comment>
<dbReference type="PIRSF" id="PIRSF004762">
    <property type="entry name" value="CHP00423"/>
    <property type="match status" value="1"/>
</dbReference>
<dbReference type="GO" id="GO:0051539">
    <property type="term" value="F:4 iron, 4 sulfur cluster binding"/>
    <property type="evidence" value="ECO:0007669"/>
    <property type="project" value="UniProtKB-KW"/>
</dbReference>
<dbReference type="EMBL" id="CP070496">
    <property type="protein sequence ID" value="QSB05718.1"/>
    <property type="molecule type" value="Genomic_DNA"/>
</dbReference>
<accession>A0A895XVQ2</accession>
<dbReference type="GO" id="GO:0044689">
    <property type="term" value="F:7,8-didemethyl-8-hydroxy-5-deazariboflavin synthase activity"/>
    <property type="evidence" value="ECO:0007669"/>
    <property type="project" value="TreeGrafter"/>
</dbReference>
<reference evidence="10" key="1">
    <citation type="submission" date="2021-02" db="EMBL/GenBank/DDBJ databases">
        <title>Natronoglycomyces albus gen. nov., sp. nov, a haloalkaliphilic actinobacterium from a soda solonchak soil.</title>
        <authorList>
            <person name="Sorokin D.Y."/>
            <person name="Khijniak T.V."/>
            <person name="Zakharycheva A.P."/>
            <person name="Boueva O.V."/>
            <person name="Ariskina E.V."/>
            <person name="Hahnke R.L."/>
            <person name="Bunk B."/>
            <person name="Sproer C."/>
            <person name="Schumann P."/>
            <person name="Evtushenko L.I."/>
            <person name="Kublanov I.V."/>
        </authorList>
    </citation>
    <scope>NUCLEOTIDE SEQUENCE</scope>
    <source>
        <strain evidence="10">DSM 106290</strain>
    </source>
</reference>
<dbReference type="NCBIfam" id="TIGR00423">
    <property type="entry name" value="CofH family radical SAM protein"/>
    <property type="match status" value="1"/>
</dbReference>
<dbReference type="GO" id="GO:0009234">
    <property type="term" value="P:menaquinone biosynthetic process"/>
    <property type="evidence" value="ECO:0007669"/>
    <property type="project" value="UniProtKB-UniRule"/>
</dbReference>
<keyword evidence="6" id="KW-0474">Menaquinone biosynthesis</keyword>
<comment type="pathway">
    <text evidence="6">Quinol/quinone metabolism; menaquinone biosynthesis.</text>
</comment>
<dbReference type="SUPFAM" id="SSF102114">
    <property type="entry name" value="Radical SAM enzymes"/>
    <property type="match status" value="1"/>
</dbReference>
<name>A0A895XVQ2_9ACTN</name>
<dbReference type="GO" id="GO:0102573">
    <property type="term" value="F:aminodeoxyfutalosine synthase activity"/>
    <property type="evidence" value="ECO:0007669"/>
    <property type="project" value="UniProtKB-EC"/>
</dbReference>
<keyword evidence="2 6" id="KW-0949">S-adenosyl-L-methionine</keyword>
<dbReference type="CDD" id="cd01335">
    <property type="entry name" value="Radical_SAM"/>
    <property type="match status" value="1"/>
</dbReference>
<evidence type="ECO:0000313" key="10">
    <source>
        <dbReference type="EMBL" id="QSB05718.1"/>
    </source>
</evidence>
<dbReference type="PROSITE" id="PS51918">
    <property type="entry name" value="RADICAL_SAM"/>
    <property type="match status" value="1"/>
</dbReference>
<dbReference type="SFLD" id="SFLDG01389">
    <property type="entry name" value="menaquinone_synthsis_involved"/>
    <property type="match status" value="1"/>
</dbReference>
<dbReference type="SFLD" id="SFLDF00343">
    <property type="entry name" value="aminofutalosine_synthase_(mqnE"/>
    <property type="match status" value="1"/>
</dbReference>
<keyword evidence="5 6" id="KW-0411">Iron-sulfur</keyword>
<dbReference type="InterPro" id="IPR020050">
    <property type="entry name" value="FO_synthase_su2"/>
</dbReference>
<dbReference type="InterPro" id="IPR034405">
    <property type="entry name" value="F420"/>
</dbReference>
<comment type="catalytic activity">
    <reaction evidence="6">
        <text>3-[(1-carboxyvinyl)-oxy]benzoate + S-adenosyl-L-methionine + H2O = 6-amino-6-deoxyfutalosine + hydrogencarbonate + L-methionine + H(+)</text>
        <dbReference type="Rhea" id="RHEA:33075"/>
        <dbReference type="ChEBI" id="CHEBI:15377"/>
        <dbReference type="ChEBI" id="CHEBI:15378"/>
        <dbReference type="ChEBI" id="CHEBI:17544"/>
        <dbReference type="ChEBI" id="CHEBI:57844"/>
        <dbReference type="ChEBI" id="CHEBI:59789"/>
        <dbReference type="ChEBI" id="CHEBI:64286"/>
        <dbReference type="ChEBI" id="CHEBI:76981"/>
        <dbReference type="EC" id="2.5.1.120"/>
    </reaction>
</comment>
<gene>
    <name evidence="6 10" type="primary">mqnE</name>
    <name evidence="10" type="ORF">JQS30_01965</name>
</gene>
<evidence type="ECO:0000256" key="7">
    <source>
        <dbReference type="PIRSR" id="PIRSR004762-1"/>
    </source>
</evidence>
<dbReference type="InterPro" id="IPR022432">
    <property type="entry name" value="MqnE"/>
</dbReference>
<evidence type="ECO:0000256" key="2">
    <source>
        <dbReference type="ARBA" id="ARBA00022691"/>
    </source>
</evidence>